<dbReference type="RefSeq" id="WP_012773098.1">
    <property type="nucleotide sequence ID" value="NC_012917.1"/>
</dbReference>
<dbReference type="Proteomes" id="UP000002736">
    <property type="component" value="Chromosome"/>
</dbReference>
<proteinExistence type="predicted"/>
<reference evidence="1 2" key="1">
    <citation type="submission" date="2009-07" db="EMBL/GenBank/DDBJ databases">
        <title>Complete sequence of Pectobacterium carotovorum subsp. carotovorum PC1.</title>
        <authorList>
            <consortium name="US DOE Joint Genome Institute"/>
            <person name="Lucas S."/>
            <person name="Copeland A."/>
            <person name="Lapidus A."/>
            <person name="Glavina del Rio T."/>
            <person name="Tice H."/>
            <person name="Bruce D."/>
            <person name="Goodwin L."/>
            <person name="Pitluck S."/>
            <person name="Munk A.C."/>
            <person name="Brettin T."/>
            <person name="Detter J.C."/>
            <person name="Han C."/>
            <person name="Tapia R."/>
            <person name="Larimer F."/>
            <person name="Land M."/>
            <person name="Hauser L."/>
            <person name="Kyrpides N."/>
            <person name="Mikhailova N."/>
            <person name="Balakrishnan V."/>
            <person name="Glasner J."/>
            <person name="Perna N.T."/>
        </authorList>
    </citation>
    <scope>NUCLEOTIDE SEQUENCE [LARGE SCALE GENOMIC DNA]</scope>
    <source>
        <strain evidence="1 2">PC1</strain>
    </source>
</reference>
<dbReference type="EMBL" id="CP001657">
    <property type="protein sequence ID" value="ACT11441.1"/>
    <property type="molecule type" value="Genomic_DNA"/>
</dbReference>
<protein>
    <submittedName>
        <fullName evidence="1">Uncharacterized protein</fullName>
    </submittedName>
</protein>
<dbReference type="OrthoDB" id="1373715at2"/>
<dbReference type="AlphaFoldDB" id="C6DJM8"/>
<accession>C6DJM8</accession>
<dbReference type="eggNOG" id="ENOG5032WST">
    <property type="taxonomic scope" value="Bacteria"/>
</dbReference>
<dbReference type="HOGENOM" id="CLU_930157_0_0_6"/>
<gene>
    <name evidence="1" type="ordered locus">PC1_0384</name>
</gene>
<evidence type="ECO:0000313" key="2">
    <source>
        <dbReference type="Proteomes" id="UP000002736"/>
    </source>
</evidence>
<sequence>MRNFDDVQQYFIARQIEAIGLPSNTVKIYQGAISPAPDDNALWELLDQLPSSGVIQYNNQGSFFEHYSILVNALVASPNILDPIAAAQRNLTNWGEQPPAWEKGYRSMEKQLSSAPKISFEFELPVSASSSFWGIWHNSDPMAGLSSAIALSALSVKVSFGHLLHFTPQPDDWYTGIALKTAYQNPNKTPPWQPDDLISWDSMFGITGSLHQIVTGLICVSDIKVEYTISAHFTDQHLNEIKEYNGGGVWPYYLSNKNAVTKFQINTDGDLHVSIMSTKGMPIIIGVIANPMASWIGGQ</sequence>
<evidence type="ECO:0000313" key="1">
    <source>
        <dbReference type="EMBL" id="ACT11441.1"/>
    </source>
</evidence>
<organism evidence="1 2">
    <name type="scientific">Pectobacterium carotovorum subsp. carotovorum (strain PC1)</name>
    <dbReference type="NCBI Taxonomy" id="561230"/>
    <lineage>
        <taxon>Bacteria</taxon>
        <taxon>Pseudomonadati</taxon>
        <taxon>Pseudomonadota</taxon>
        <taxon>Gammaproteobacteria</taxon>
        <taxon>Enterobacterales</taxon>
        <taxon>Pectobacteriaceae</taxon>
        <taxon>Pectobacterium</taxon>
    </lineage>
</organism>
<dbReference type="KEGG" id="pct:PC1_0384"/>
<name>C6DJM8_PECCP</name>